<gene>
    <name evidence="12" type="primary">107367462</name>
</gene>
<feature type="transmembrane region" description="Helical" evidence="11">
    <location>
        <begin position="138"/>
        <end position="159"/>
    </location>
</feature>
<evidence type="ECO:0000256" key="4">
    <source>
        <dbReference type="ARBA" id="ARBA00022692"/>
    </source>
</evidence>
<evidence type="ECO:0000256" key="7">
    <source>
        <dbReference type="ARBA" id="ARBA00023136"/>
    </source>
</evidence>
<dbReference type="InterPro" id="IPR037272">
    <property type="entry name" value="SNS_sf"/>
</dbReference>
<evidence type="ECO:0000256" key="10">
    <source>
        <dbReference type="SAM" id="MobiDB-lite"/>
    </source>
</evidence>
<keyword evidence="4 9" id="KW-0812">Transmembrane</keyword>
<keyword evidence="5 9" id="KW-0769">Symport</keyword>
<evidence type="ECO:0000256" key="5">
    <source>
        <dbReference type="ARBA" id="ARBA00022847"/>
    </source>
</evidence>
<feature type="compositionally biased region" description="Basic and acidic residues" evidence="10">
    <location>
        <begin position="14"/>
        <end position="37"/>
    </location>
</feature>
<feature type="transmembrane region" description="Helical" evidence="11">
    <location>
        <begin position="267"/>
        <end position="287"/>
    </location>
</feature>
<evidence type="ECO:0000313" key="13">
    <source>
        <dbReference type="Proteomes" id="UP000015104"/>
    </source>
</evidence>
<feature type="compositionally biased region" description="Polar residues" evidence="10">
    <location>
        <begin position="68"/>
        <end position="80"/>
    </location>
</feature>
<feature type="region of interest" description="Disordered" evidence="10">
    <location>
        <begin position="1"/>
        <end position="37"/>
    </location>
</feature>
<feature type="transmembrane region" description="Helical" evidence="11">
    <location>
        <begin position="477"/>
        <end position="499"/>
    </location>
</feature>
<comment type="similarity">
    <text evidence="2 9">Belongs to the sodium:neurotransmitter symporter (SNF) (TC 2.A.22) family.</text>
</comment>
<dbReference type="EMBL" id="CAEY01000440">
    <property type="status" value="NOT_ANNOTATED_CDS"/>
    <property type="molecule type" value="Genomic_DNA"/>
</dbReference>
<feature type="transmembrane region" description="Helical" evidence="11">
    <location>
        <begin position="180"/>
        <end position="206"/>
    </location>
</feature>
<feature type="transmembrane region" description="Helical" evidence="11">
    <location>
        <begin position="437"/>
        <end position="457"/>
    </location>
</feature>
<dbReference type="GO" id="GO:0089718">
    <property type="term" value="P:amino acid import across plasma membrane"/>
    <property type="evidence" value="ECO:0007669"/>
    <property type="project" value="TreeGrafter"/>
</dbReference>
<dbReference type="GO" id="GO:0015187">
    <property type="term" value="F:glycine transmembrane transporter activity"/>
    <property type="evidence" value="ECO:0007669"/>
    <property type="project" value="TreeGrafter"/>
</dbReference>
<dbReference type="GO" id="GO:0005283">
    <property type="term" value="F:amino acid:sodium symporter activity"/>
    <property type="evidence" value="ECO:0007669"/>
    <property type="project" value="TreeGrafter"/>
</dbReference>
<feature type="binding site" evidence="8">
    <location>
        <position position="449"/>
    </location>
    <ligand>
        <name>Na(+)</name>
        <dbReference type="ChEBI" id="CHEBI:29101"/>
        <label>1</label>
    </ligand>
</feature>
<dbReference type="GO" id="GO:0005886">
    <property type="term" value="C:plasma membrane"/>
    <property type="evidence" value="ECO:0007669"/>
    <property type="project" value="TreeGrafter"/>
</dbReference>
<keyword evidence="8" id="KW-0915">Sodium</keyword>
<feature type="transmembrane region" description="Helical" evidence="11">
    <location>
        <begin position="108"/>
        <end position="126"/>
    </location>
</feature>
<keyword evidence="8" id="KW-0479">Metal-binding</keyword>
<proteinExistence type="inferred from homology"/>
<dbReference type="OMA" id="DFPWWAD"/>
<feature type="transmembrane region" description="Helical" evidence="11">
    <location>
        <begin position="511"/>
        <end position="532"/>
    </location>
</feature>
<evidence type="ECO:0000256" key="9">
    <source>
        <dbReference type="RuleBase" id="RU003732"/>
    </source>
</evidence>
<feature type="transmembrane region" description="Helical" evidence="11">
    <location>
        <begin position="592"/>
        <end position="612"/>
    </location>
</feature>
<dbReference type="PANTHER" id="PTHR11616:SF236">
    <property type="entry name" value="TRANSPORTER"/>
    <property type="match status" value="1"/>
</dbReference>
<dbReference type="KEGG" id="tut:107367462"/>
<accession>T1JQR2</accession>
<evidence type="ECO:0000256" key="3">
    <source>
        <dbReference type="ARBA" id="ARBA00022448"/>
    </source>
</evidence>
<feature type="transmembrane region" description="Helical" evidence="11">
    <location>
        <begin position="296"/>
        <end position="317"/>
    </location>
</feature>
<protein>
    <recommendedName>
        <fullName evidence="9">Transporter</fullName>
    </recommendedName>
</protein>
<keyword evidence="3 9" id="KW-0813">Transport</keyword>
<dbReference type="eggNOG" id="KOG3660">
    <property type="taxonomic scope" value="Eukaryota"/>
</dbReference>
<name>T1JQR2_TETUR</name>
<dbReference type="SUPFAM" id="SSF161070">
    <property type="entry name" value="SNF-like"/>
    <property type="match status" value="1"/>
</dbReference>
<dbReference type="Pfam" id="PF00209">
    <property type="entry name" value="SNF"/>
    <property type="match status" value="1"/>
</dbReference>
<dbReference type="HOGENOM" id="CLU_006855_9_5_1"/>
<keyword evidence="6 11" id="KW-1133">Transmembrane helix</keyword>
<evidence type="ECO:0000313" key="12">
    <source>
        <dbReference type="EnsemblMetazoa" id="tetur01g04170.1"/>
    </source>
</evidence>
<evidence type="ECO:0000256" key="6">
    <source>
        <dbReference type="ARBA" id="ARBA00022989"/>
    </source>
</evidence>
<evidence type="ECO:0000256" key="8">
    <source>
        <dbReference type="PIRSR" id="PIRSR600175-1"/>
    </source>
</evidence>
<dbReference type="PANTHER" id="PTHR11616">
    <property type="entry name" value="SODIUM/CHLORIDE DEPENDENT TRANSPORTER"/>
    <property type="match status" value="1"/>
</dbReference>
<evidence type="ECO:0000256" key="11">
    <source>
        <dbReference type="SAM" id="Phobius"/>
    </source>
</evidence>
<dbReference type="InterPro" id="IPR000175">
    <property type="entry name" value="Na/ntran_symport"/>
</dbReference>
<dbReference type="PRINTS" id="PR00176">
    <property type="entry name" value="NANEUSMPORT"/>
</dbReference>
<dbReference type="GO" id="GO:0015179">
    <property type="term" value="F:L-amino acid transmembrane transporter activity"/>
    <property type="evidence" value="ECO:0007669"/>
    <property type="project" value="TreeGrafter"/>
</dbReference>
<feature type="binding site" evidence="8">
    <location>
        <position position="452"/>
    </location>
    <ligand>
        <name>Na(+)</name>
        <dbReference type="ChEBI" id="CHEBI:29101"/>
        <label>1</label>
    </ligand>
</feature>
<comment type="subcellular location">
    <subcellularLocation>
        <location evidence="1">Membrane</location>
        <topology evidence="1">Multi-pass membrane protein</topology>
    </subcellularLocation>
</comment>
<feature type="compositionally biased region" description="Polar residues" evidence="10">
    <location>
        <begin position="50"/>
        <end position="61"/>
    </location>
</feature>
<dbReference type="PROSITE" id="PS00610">
    <property type="entry name" value="NA_NEUROTRAN_SYMP_1"/>
    <property type="match status" value="1"/>
</dbReference>
<feature type="binding site" evidence="8">
    <location>
        <position position="352"/>
    </location>
    <ligand>
        <name>Na(+)</name>
        <dbReference type="ChEBI" id="CHEBI:29101"/>
        <label>2</label>
    </ligand>
</feature>
<evidence type="ECO:0000256" key="2">
    <source>
        <dbReference type="ARBA" id="ARBA00006459"/>
    </source>
</evidence>
<feature type="transmembrane region" description="Helical" evidence="11">
    <location>
        <begin position="553"/>
        <end position="572"/>
    </location>
</feature>
<dbReference type="EnsemblMetazoa" id="tetur01g04170.1">
    <property type="protein sequence ID" value="tetur01g04170.1"/>
    <property type="gene ID" value="tetur01g04170"/>
</dbReference>
<feature type="transmembrane region" description="Helical" evidence="11">
    <location>
        <begin position="378"/>
        <end position="403"/>
    </location>
</feature>
<dbReference type="AlphaFoldDB" id="T1JQR2"/>
<dbReference type="Proteomes" id="UP000015104">
    <property type="component" value="Unassembled WGS sequence"/>
</dbReference>
<feature type="transmembrane region" description="Helical" evidence="11">
    <location>
        <begin position="337"/>
        <end position="366"/>
    </location>
</feature>
<reference evidence="12" key="2">
    <citation type="submission" date="2015-06" db="UniProtKB">
        <authorList>
            <consortium name="EnsemblMetazoa"/>
        </authorList>
    </citation>
    <scope>IDENTIFICATION</scope>
</reference>
<dbReference type="NCBIfam" id="NF037979">
    <property type="entry name" value="Na_transp"/>
    <property type="match status" value="1"/>
</dbReference>
<sequence>MTLVSSEFCTGTRKKNDSDDFHKEHDHSGKMHETEGKIIRNDKLEKYNNNFNQHHNGTTNDETVREAQPSSQLKRLTNGDSVADKMESDPSNPTNETGRARWDSKWEFLLSCIGLSVGIGNVWRFPYLAYENGGGAFLIPYLIMLTLAGKPMYFMELTIGQFVSKGPLSIWSCCPLAKGVGAAMVSVCLCVCIFYNVVLSYALYFIGSVFRYGLPWTSCDHEWAAGTNCQVRSENVTFREGSKSSSEIFWENKVLESTDSIENLGGIKWDLAMCLAISWLITVLCLVKGVKTSGKVVYFAATFPYFILFSLLLVGFTRTGAWEGVKYFITPSWDKLLSIQVWLAAASQMFFSLGVSMGALIMYSSYNGFRHNVFRDAIVVSVLDTATSIIAGLVIFSVLGALAHELGIEVKDVVQSGPGLAFVIYPEALSRLPFPELWSVAFFAMLFILGLDSEFALLESIITSLCDEFHFVRKHRLACCFGLGTFCFLVGLTCVTRGGKYVFEILDYYGSGLPLVYIAVVECIAVMWIYGFKNFAYDIQYMLGRRVGLYWKLTWTWTSPLVLSFIAIYSLATHKPLKLGNYDFPWWADVVGWGVTLTILGQIPIWAIYSIIKQDGSSGLLERIKSSYQTTEDWGPQNPETKRDWKSKKNGIGSAFMGVRSEFYEKKESAKLKGFTMNGVS</sequence>
<feature type="binding site" evidence="8">
    <location>
        <position position="121"/>
    </location>
    <ligand>
        <name>Na(+)</name>
        <dbReference type="ChEBI" id="CHEBI:29101"/>
        <label>1</label>
    </ligand>
</feature>
<dbReference type="GO" id="GO:0046872">
    <property type="term" value="F:metal ion binding"/>
    <property type="evidence" value="ECO:0007669"/>
    <property type="project" value="UniProtKB-KW"/>
</dbReference>
<feature type="binding site" evidence="8">
    <location>
        <position position="114"/>
    </location>
    <ligand>
        <name>Na(+)</name>
        <dbReference type="ChEBI" id="CHEBI:29101"/>
        <label>1</label>
    </ligand>
</feature>
<reference evidence="13" key="1">
    <citation type="submission" date="2011-08" db="EMBL/GenBank/DDBJ databases">
        <authorList>
            <person name="Rombauts S."/>
        </authorList>
    </citation>
    <scope>NUCLEOTIDE SEQUENCE</scope>
    <source>
        <strain evidence="13">London</strain>
    </source>
</reference>
<feature type="region of interest" description="Disordered" evidence="10">
    <location>
        <begin position="50"/>
        <end position="99"/>
    </location>
</feature>
<dbReference type="PROSITE" id="PS50267">
    <property type="entry name" value="NA_NEUROTRAN_SYMP_3"/>
    <property type="match status" value="1"/>
</dbReference>
<keyword evidence="7 11" id="KW-0472">Membrane</keyword>
<evidence type="ECO:0000256" key="1">
    <source>
        <dbReference type="ARBA" id="ARBA00004141"/>
    </source>
</evidence>
<feature type="binding site" evidence="8">
    <location>
        <position position="453"/>
    </location>
    <ligand>
        <name>Na(+)</name>
        <dbReference type="ChEBI" id="CHEBI:29101"/>
        <label>1</label>
    </ligand>
</feature>
<keyword evidence="13" id="KW-1185">Reference proteome</keyword>
<dbReference type="OrthoDB" id="6581954at2759"/>
<organism evidence="12 13">
    <name type="scientific">Tetranychus urticae</name>
    <name type="common">Two-spotted spider mite</name>
    <dbReference type="NCBI Taxonomy" id="32264"/>
    <lineage>
        <taxon>Eukaryota</taxon>
        <taxon>Metazoa</taxon>
        <taxon>Ecdysozoa</taxon>
        <taxon>Arthropoda</taxon>
        <taxon>Chelicerata</taxon>
        <taxon>Arachnida</taxon>
        <taxon>Acari</taxon>
        <taxon>Acariformes</taxon>
        <taxon>Trombidiformes</taxon>
        <taxon>Prostigmata</taxon>
        <taxon>Eleutherengona</taxon>
        <taxon>Raphignathae</taxon>
        <taxon>Tetranychoidea</taxon>
        <taxon>Tetranychidae</taxon>
        <taxon>Tetranychus</taxon>
    </lineage>
</organism>
<feature type="binding site" evidence="8">
    <location>
        <position position="117"/>
    </location>
    <ligand>
        <name>Na(+)</name>
        <dbReference type="ChEBI" id="CHEBI:29101"/>
        <label>1</label>
    </ligand>
</feature>